<keyword evidence="8" id="KW-0863">Zinc-finger</keyword>
<evidence type="ECO:0000313" key="21">
    <source>
        <dbReference type="Proteomes" id="UP000237144"/>
    </source>
</evidence>
<evidence type="ECO:0000256" key="12">
    <source>
        <dbReference type="ARBA" id="ARBA00022989"/>
    </source>
</evidence>
<protein>
    <recommendedName>
        <fullName evidence="17">RING-type E3 ubiquitin transferase (cysteine targeting)</fullName>
        <ecNumber evidence="17">2.3.2.36</ecNumber>
    </recommendedName>
    <alternativeName>
        <fullName evidence="15">Peroxin-2</fullName>
    </alternativeName>
</protein>
<keyword evidence="9" id="KW-0833">Ubl conjugation pathway</keyword>
<evidence type="ECO:0000256" key="3">
    <source>
        <dbReference type="ARBA" id="ARBA00008704"/>
    </source>
</evidence>
<evidence type="ECO:0000256" key="18">
    <source>
        <dbReference type="SAM" id="MobiDB-lite"/>
    </source>
</evidence>
<dbReference type="GO" id="GO:0016567">
    <property type="term" value="P:protein ubiquitination"/>
    <property type="evidence" value="ECO:0007669"/>
    <property type="project" value="UniProtKB-ARBA"/>
</dbReference>
<keyword evidence="12" id="KW-1133">Transmembrane helix</keyword>
<evidence type="ECO:0000256" key="5">
    <source>
        <dbReference type="ARBA" id="ARBA00022679"/>
    </source>
</evidence>
<comment type="pathway">
    <text evidence="2">Protein modification; protein ubiquitination.</text>
</comment>
<feature type="region of interest" description="Disordered" evidence="18">
    <location>
        <begin position="1"/>
        <end position="23"/>
    </location>
</feature>
<evidence type="ECO:0000256" key="11">
    <source>
        <dbReference type="ARBA" id="ARBA00022927"/>
    </source>
</evidence>
<proteinExistence type="inferred from homology"/>
<accession>A0A2S5B330</accession>
<dbReference type="GO" id="GO:0061630">
    <property type="term" value="F:ubiquitin protein ligase activity"/>
    <property type="evidence" value="ECO:0007669"/>
    <property type="project" value="UniProtKB-EC"/>
</dbReference>
<evidence type="ECO:0000256" key="14">
    <source>
        <dbReference type="ARBA" id="ARBA00023140"/>
    </source>
</evidence>
<evidence type="ECO:0000256" key="17">
    <source>
        <dbReference type="ARBA" id="ARBA00034523"/>
    </source>
</evidence>
<dbReference type="PANTHER" id="PTHR48178">
    <property type="entry name" value="PEROXISOME BIOGENESIS FACTOR 2"/>
    <property type="match status" value="1"/>
</dbReference>
<comment type="subcellular location">
    <subcellularLocation>
        <location evidence="1">Peroxisome membrane</location>
        <topology evidence="1">Multi-pass membrane protein</topology>
    </subcellularLocation>
</comment>
<gene>
    <name evidence="20" type="ORF">BMF94_5504</name>
</gene>
<keyword evidence="10" id="KW-0862">Zinc</keyword>
<keyword evidence="7" id="KW-0479">Metal-binding</keyword>
<evidence type="ECO:0000256" key="6">
    <source>
        <dbReference type="ARBA" id="ARBA00022692"/>
    </source>
</evidence>
<dbReference type="GO" id="GO:0008270">
    <property type="term" value="F:zinc ion binding"/>
    <property type="evidence" value="ECO:0007669"/>
    <property type="project" value="UniProtKB-KW"/>
</dbReference>
<keyword evidence="6" id="KW-0812">Transmembrane</keyword>
<evidence type="ECO:0000256" key="8">
    <source>
        <dbReference type="ARBA" id="ARBA00022771"/>
    </source>
</evidence>
<keyword evidence="14" id="KW-0576">Peroxisome</keyword>
<comment type="similarity">
    <text evidence="3">Belongs to the pex2/pex10/pex12 family.</text>
</comment>
<dbReference type="GO" id="GO:0005778">
    <property type="term" value="C:peroxisomal membrane"/>
    <property type="evidence" value="ECO:0007669"/>
    <property type="project" value="UniProtKB-SubCell"/>
</dbReference>
<evidence type="ECO:0000259" key="19">
    <source>
        <dbReference type="Pfam" id="PF04757"/>
    </source>
</evidence>
<evidence type="ECO:0000256" key="13">
    <source>
        <dbReference type="ARBA" id="ARBA00023136"/>
    </source>
</evidence>
<evidence type="ECO:0000256" key="2">
    <source>
        <dbReference type="ARBA" id="ARBA00004906"/>
    </source>
</evidence>
<dbReference type="InterPro" id="IPR025654">
    <property type="entry name" value="PEX2/10"/>
</dbReference>
<name>A0A2S5B330_9BASI</name>
<comment type="caution">
    <text evidence="20">The sequence shown here is derived from an EMBL/GenBank/DDBJ whole genome shotgun (WGS) entry which is preliminary data.</text>
</comment>
<evidence type="ECO:0000256" key="7">
    <source>
        <dbReference type="ARBA" id="ARBA00022723"/>
    </source>
</evidence>
<dbReference type="Pfam" id="PF04757">
    <property type="entry name" value="Pex2_Pex12"/>
    <property type="match status" value="1"/>
</dbReference>
<evidence type="ECO:0000256" key="9">
    <source>
        <dbReference type="ARBA" id="ARBA00022786"/>
    </source>
</evidence>
<dbReference type="InterPro" id="IPR006845">
    <property type="entry name" value="Pex_N"/>
</dbReference>
<keyword evidence="13" id="KW-0472">Membrane</keyword>
<feature type="compositionally biased region" description="Acidic residues" evidence="18">
    <location>
        <begin position="476"/>
        <end position="495"/>
    </location>
</feature>
<evidence type="ECO:0000256" key="1">
    <source>
        <dbReference type="ARBA" id="ARBA00004585"/>
    </source>
</evidence>
<keyword evidence="11" id="KW-0653">Protein transport</keyword>
<evidence type="ECO:0000313" key="20">
    <source>
        <dbReference type="EMBL" id="POY71193.1"/>
    </source>
</evidence>
<dbReference type="EMBL" id="PJQD01000085">
    <property type="protein sequence ID" value="POY71193.1"/>
    <property type="molecule type" value="Genomic_DNA"/>
</dbReference>
<dbReference type="AlphaFoldDB" id="A0A2S5B330"/>
<reference evidence="20 21" key="1">
    <citation type="journal article" date="2018" name="Front. Microbiol.">
        <title>Prospects for Fungal Bioremediation of Acidic Radioactive Waste Sites: Characterization and Genome Sequence of Rhodotorula taiwanensis MD1149.</title>
        <authorList>
            <person name="Tkavc R."/>
            <person name="Matrosova V.Y."/>
            <person name="Grichenko O.E."/>
            <person name="Gostincar C."/>
            <person name="Volpe R.P."/>
            <person name="Klimenkova P."/>
            <person name="Gaidamakova E.K."/>
            <person name="Zhou C.E."/>
            <person name="Stewart B.J."/>
            <person name="Lyman M.G."/>
            <person name="Malfatti S.A."/>
            <person name="Rubinfeld B."/>
            <person name="Courtot M."/>
            <person name="Singh J."/>
            <person name="Dalgard C.L."/>
            <person name="Hamilton T."/>
            <person name="Frey K.G."/>
            <person name="Gunde-Cimerman N."/>
            <person name="Dugan L."/>
            <person name="Daly M.J."/>
        </authorList>
    </citation>
    <scope>NUCLEOTIDE SEQUENCE [LARGE SCALE GENOMIC DNA]</scope>
    <source>
        <strain evidence="20 21">MD1149</strain>
    </source>
</reference>
<sequence length="495" mass="54132">MASAPTPTPHLERFWQPPPPSTARLPNLRSTVASWKSPSLRISRVAQLDAALLDDELENILHAPVSAVLDGVKASGGRSGQPEFMALLRLVVLKLSLWESSATYGASLQNLRYRNEGGHTPGQDWPSLPFFVHTSTDTFHLALGGHGADSSLSRLQKSAYTALVVLPPYLQARLQDRMVDTSWADEPLPRSWFSLVDLRRLRHRGRRREDEIATWKREWKRAAWELLSAGERLGAIFGLLNLLIFLYNGKFRTVVDRILKMRLVYARRAFSPNVSFEFLNRQLVWEAFTEFLLFLLPLINLHRFRLRMAKMISSRAKKSSVLRATASVLPLPVANTLGLASLRSSGADAKARQDGNAAAPGPYAFLPPHTCPICYSTSTGPPAGLGSASAATAFADPTLPSASLLHSSSGPGGAGDTAVKIPYVANCRGACRYCYYCIVGTLVRAEEDAEDSWTCLRCGDEVTGAVREEPTPVDVAEAEDGAVAEEDHDEEGIAA</sequence>
<evidence type="ECO:0000256" key="4">
    <source>
        <dbReference type="ARBA" id="ARBA00022448"/>
    </source>
</evidence>
<dbReference type="OrthoDB" id="1701437at2759"/>
<comment type="catalytic activity">
    <reaction evidence="16">
        <text>[E2 ubiquitin-conjugating enzyme]-S-ubiquitinyl-L-cysteine + [acceptor protein]-L-cysteine = [E2 ubiquitin-conjugating enzyme]-L-cysteine + [acceptor protein]-S-ubiquitinyl-L-cysteine.</text>
        <dbReference type="EC" id="2.3.2.36"/>
    </reaction>
</comment>
<evidence type="ECO:0000256" key="16">
    <source>
        <dbReference type="ARBA" id="ARBA00034438"/>
    </source>
</evidence>
<keyword evidence="4" id="KW-0813">Transport</keyword>
<keyword evidence="5" id="KW-0808">Transferase</keyword>
<evidence type="ECO:0000256" key="10">
    <source>
        <dbReference type="ARBA" id="ARBA00022833"/>
    </source>
</evidence>
<evidence type="ECO:0000256" key="15">
    <source>
        <dbReference type="ARBA" id="ARBA00032511"/>
    </source>
</evidence>
<feature type="region of interest" description="Disordered" evidence="18">
    <location>
        <begin position="469"/>
        <end position="495"/>
    </location>
</feature>
<dbReference type="PANTHER" id="PTHR48178:SF1">
    <property type="entry name" value="PEROXISOME BIOGENESIS FACTOR 2"/>
    <property type="match status" value="1"/>
</dbReference>
<dbReference type="GO" id="GO:0016562">
    <property type="term" value="P:protein import into peroxisome matrix, receptor recycling"/>
    <property type="evidence" value="ECO:0007669"/>
    <property type="project" value="UniProtKB-ARBA"/>
</dbReference>
<dbReference type="Proteomes" id="UP000237144">
    <property type="component" value="Unassembled WGS sequence"/>
</dbReference>
<dbReference type="EC" id="2.3.2.36" evidence="17"/>
<feature type="domain" description="Pex N-terminal" evidence="19">
    <location>
        <begin position="54"/>
        <end position="314"/>
    </location>
</feature>
<dbReference type="STRING" id="741276.A0A2S5B330"/>
<organism evidence="20 21">
    <name type="scientific">Rhodotorula taiwanensis</name>
    <dbReference type="NCBI Taxonomy" id="741276"/>
    <lineage>
        <taxon>Eukaryota</taxon>
        <taxon>Fungi</taxon>
        <taxon>Dikarya</taxon>
        <taxon>Basidiomycota</taxon>
        <taxon>Pucciniomycotina</taxon>
        <taxon>Microbotryomycetes</taxon>
        <taxon>Sporidiobolales</taxon>
        <taxon>Sporidiobolaceae</taxon>
        <taxon>Rhodotorula</taxon>
    </lineage>
</organism>
<keyword evidence="21" id="KW-1185">Reference proteome</keyword>